<dbReference type="Gene3D" id="1.10.555.10">
    <property type="entry name" value="Rho GTPase activation protein"/>
    <property type="match status" value="1"/>
</dbReference>
<dbReference type="InterPro" id="IPR001849">
    <property type="entry name" value="PH_domain"/>
</dbReference>
<dbReference type="SUPFAM" id="SSF48350">
    <property type="entry name" value="GTPase activation domain, GAP"/>
    <property type="match status" value="1"/>
</dbReference>
<evidence type="ECO:0008006" key="8">
    <source>
        <dbReference type="Google" id="ProtNLM"/>
    </source>
</evidence>
<dbReference type="SUPFAM" id="SSF50729">
    <property type="entry name" value="PH domain-like"/>
    <property type="match status" value="1"/>
</dbReference>
<dbReference type="PANTHER" id="PTHR23176">
    <property type="entry name" value="RHO/RAC/CDC GTPASE-ACTIVATING PROTEIN"/>
    <property type="match status" value="1"/>
</dbReference>
<feature type="domain" description="C2" evidence="4">
    <location>
        <begin position="180"/>
        <end position="297"/>
    </location>
</feature>
<dbReference type="InterPro" id="IPR000198">
    <property type="entry name" value="RhoGAP_dom"/>
</dbReference>
<protein>
    <recommendedName>
        <fullName evidence="8">Rho GTPase activating protein</fullName>
    </recommendedName>
</protein>
<dbReference type="InterPro" id="IPR000008">
    <property type="entry name" value="C2_dom"/>
</dbReference>
<dbReference type="InterPro" id="IPR050729">
    <property type="entry name" value="Rho-GAP"/>
</dbReference>
<feature type="domain" description="Rho-GAP" evidence="5">
    <location>
        <begin position="332"/>
        <end position="527"/>
    </location>
</feature>
<evidence type="ECO:0000313" key="7">
    <source>
        <dbReference type="Proteomes" id="UP000816034"/>
    </source>
</evidence>
<dbReference type="GO" id="GO:0005096">
    <property type="term" value="F:GTPase activator activity"/>
    <property type="evidence" value="ECO:0007669"/>
    <property type="project" value="UniProtKB-KW"/>
</dbReference>
<keyword evidence="1" id="KW-0343">GTPase activation</keyword>
<dbReference type="PANTHER" id="PTHR23176:SF0">
    <property type="entry name" value="RHO GTPASE ACTIVATING PROTEIN AT 19D, ISOFORM D"/>
    <property type="match status" value="1"/>
</dbReference>
<dbReference type="AlphaFoldDB" id="A0AA88GQG4"/>
<accession>A0AA88GQG4</accession>
<dbReference type="CDD" id="cd00159">
    <property type="entry name" value="RhoGAP"/>
    <property type="match status" value="1"/>
</dbReference>
<feature type="domain" description="PH" evidence="3">
    <location>
        <begin position="18"/>
        <end position="124"/>
    </location>
</feature>
<dbReference type="PROSITE" id="PS50003">
    <property type="entry name" value="PH_DOMAIN"/>
    <property type="match status" value="1"/>
</dbReference>
<keyword evidence="7" id="KW-1185">Reference proteome</keyword>
<evidence type="ECO:0000259" key="4">
    <source>
        <dbReference type="PROSITE" id="PS50004"/>
    </source>
</evidence>
<evidence type="ECO:0000256" key="1">
    <source>
        <dbReference type="ARBA" id="ARBA00022468"/>
    </source>
</evidence>
<dbReference type="GO" id="GO:0005737">
    <property type="term" value="C:cytoplasm"/>
    <property type="evidence" value="ECO:0007669"/>
    <property type="project" value="TreeGrafter"/>
</dbReference>
<dbReference type="Proteomes" id="UP000816034">
    <property type="component" value="Unassembled WGS sequence"/>
</dbReference>
<dbReference type="InterPro" id="IPR035892">
    <property type="entry name" value="C2_domain_sf"/>
</dbReference>
<dbReference type="GO" id="GO:0007165">
    <property type="term" value="P:signal transduction"/>
    <property type="evidence" value="ECO:0007669"/>
    <property type="project" value="InterPro"/>
</dbReference>
<name>A0AA88GQG4_NAELO</name>
<dbReference type="PROSITE" id="PS50238">
    <property type="entry name" value="RHOGAP"/>
    <property type="match status" value="1"/>
</dbReference>
<feature type="region of interest" description="Disordered" evidence="2">
    <location>
        <begin position="131"/>
        <end position="178"/>
    </location>
</feature>
<evidence type="ECO:0000313" key="6">
    <source>
        <dbReference type="EMBL" id="KAG2382632.1"/>
    </source>
</evidence>
<dbReference type="GeneID" id="68097667"/>
<evidence type="ECO:0000256" key="2">
    <source>
        <dbReference type="SAM" id="MobiDB-lite"/>
    </source>
</evidence>
<dbReference type="RefSeq" id="XP_044548311.1">
    <property type="nucleotide sequence ID" value="XM_044694938.1"/>
</dbReference>
<evidence type="ECO:0000259" key="5">
    <source>
        <dbReference type="PROSITE" id="PS50238"/>
    </source>
</evidence>
<dbReference type="SMART" id="SM00324">
    <property type="entry name" value="RhoGAP"/>
    <property type="match status" value="1"/>
</dbReference>
<dbReference type="PROSITE" id="PS50004">
    <property type="entry name" value="C2"/>
    <property type="match status" value="1"/>
</dbReference>
<dbReference type="EMBL" id="PYSW02000023">
    <property type="protein sequence ID" value="KAG2382632.1"/>
    <property type="molecule type" value="Genomic_DNA"/>
</dbReference>
<dbReference type="InterPro" id="IPR008936">
    <property type="entry name" value="Rho_GTPase_activation_prot"/>
</dbReference>
<organism evidence="6 7">
    <name type="scientific">Naegleria lovaniensis</name>
    <name type="common">Amoeba</name>
    <dbReference type="NCBI Taxonomy" id="51637"/>
    <lineage>
        <taxon>Eukaryota</taxon>
        <taxon>Discoba</taxon>
        <taxon>Heterolobosea</taxon>
        <taxon>Tetramitia</taxon>
        <taxon>Eutetramitia</taxon>
        <taxon>Vahlkampfiidae</taxon>
        <taxon>Naegleria</taxon>
    </lineage>
</organism>
<sequence>MISSSKDLEEFGRYNIDIPIRQGFLYRKTLKSQGRNLLRPSWRINWTIVSTQGIFFFDPNRVEATEAKAYVLTTEPRLKFTDESKNDEKKYQIVIESDVSHMLVVFQSWDEKDLWMRGFKQAMEQARETILKKNGNNKNNRSGDVSSVSNQQLVSNTSTTDDSSSSNNPDVPHSTIGKLVPDDARVAAPTVFQMKARVVVKIREAKDLEKSDTAIMGGLADPYVVLNMEHKVEHTRVENNTLEPKWREEFTFDISRLPCDLHVIIFDKDRFQSDDILGQVVVKVESARAGADKEDWFPLRPVCVGEKAAGKIHMRVECRYDLSTQGKVTFGVPLVDLHARHPERVLPDICYKCISRLYKRNLTTEGLFRVPGNKNRMRAYEIQFDQNPDQDIKFSEGEDEHTIAGLLKLFLRELPEPPIPHALYSSVLQLDKISDKNEKIDHLREIMHKLPEHNYFLLQCMCCLLHRITTFSHINMMKETNLAIVFGPVFAYPPSSLNVSKQQFLAQHLPALSSVCELMISHFVDIFHNDRVLDCLVYCENNWTQFKKLIKDPSNVPLFAEGSRPLSTDQITVDVRD</sequence>
<dbReference type="PRINTS" id="PR00360">
    <property type="entry name" value="C2DOMAIN"/>
</dbReference>
<dbReference type="Pfam" id="PF00620">
    <property type="entry name" value="RhoGAP"/>
    <property type="match status" value="1"/>
</dbReference>
<dbReference type="Pfam" id="PF00168">
    <property type="entry name" value="C2"/>
    <property type="match status" value="1"/>
</dbReference>
<reference evidence="6 7" key="1">
    <citation type="journal article" date="2018" name="BMC Genomics">
        <title>The genome of Naegleria lovaniensis, the basis for a comparative approach to unravel pathogenicity factors of the human pathogenic amoeba N. fowleri.</title>
        <authorList>
            <person name="Liechti N."/>
            <person name="Schurch N."/>
            <person name="Bruggmann R."/>
            <person name="Wittwer M."/>
        </authorList>
    </citation>
    <scope>NUCLEOTIDE SEQUENCE [LARGE SCALE GENOMIC DNA]</scope>
    <source>
        <strain evidence="6 7">ATCC 30569</strain>
    </source>
</reference>
<dbReference type="SMART" id="SM00239">
    <property type="entry name" value="C2"/>
    <property type="match status" value="1"/>
</dbReference>
<evidence type="ECO:0000259" key="3">
    <source>
        <dbReference type="PROSITE" id="PS50003"/>
    </source>
</evidence>
<dbReference type="Gene3D" id="2.60.40.150">
    <property type="entry name" value="C2 domain"/>
    <property type="match status" value="1"/>
</dbReference>
<gene>
    <name evidence="6" type="ORF">C9374_005212</name>
</gene>
<dbReference type="CDD" id="cd00030">
    <property type="entry name" value="C2"/>
    <property type="match status" value="1"/>
</dbReference>
<dbReference type="SUPFAM" id="SSF49562">
    <property type="entry name" value="C2 domain (Calcium/lipid-binding domain, CaLB)"/>
    <property type="match status" value="1"/>
</dbReference>
<comment type="caution">
    <text evidence="6">The sequence shown here is derived from an EMBL/GenBank/DDBJ whole genome shotgun (WGS) entry which is preliminary data.</text>
</comment>
<proteinExistence type="predicted"/>
<feature type="compositionally biased region" description="Low complexity" evidence="2">
    <location>
        <begin position="132"/>
        <end position="168"/>
    </location>
</feature>